<evidence type="ECO:0000313" key="3">
    <source>
        <dbReference type="EMBL" id="CAB9501396.1"/>
    </source>
</evidence>
<accession>A0A9N8DG17</accession>
<proteinExistence type="predicted"/>
<dbReference type="AlphaFoldDB" id="A0A9N8DG17"/>
<protein>
    <submittedName>
        <fullName evidence="3">Uncharacterized protein</fullName>
    </submittedName>
</protein>
<organism evidence="3 4">
    <name type="scientific">Seminavis robusta</name>
    <dbReference type="NCBI Taxonomy" id="568900"/>
    <lineage>
        <taxon>Eukaryota</taxon>
        <taxon>Sar</taxon>
        <taxon>Stramenopiles</taxon>
        <taxon>Ochrophyta</taxon>
        <taxon>Bacillariophyta</taxon>
        <taxon>Bacillariophyceae</taxon>
        <taxon>Bacillariophycidae</taxon>
        <taxon>Naviculales</taxon>
        <taxon>Naviculaceae</taxon>
        <taxon>Seminavis</taxon>
    </lineage>
</organism>
<feature type="region of interest" description="Disordered" evidence="1">
    <location>
        <begin position="34"/>
        <end position="56"/>
    </location>
</feature>
<feature type="chain" id="PRO_5040191765" evidence="2">
    <location>
        <begin position="24"/>
        <end position="601"/>
    </location>
</feature>
<keyword evidence="2" id="KW-0732">Signal</keyword>
<evidence type="ECO:0000256" key="2">
    <source>
        <dbReference type="SAM" id="SignalP"/>
    </source>
</evidence>
<gene>
    <name evidence="3" type="ORF">SEMRO_107_G053970.1</name>
</gene>
<sequence>MMRFPGVFCALAASSLLVATVHALDTETNMDSLLPSHGSIRQRQLTPNSTGTKAANNETTAVGDFFNFRATYKGRFQVIADGCEGPPPVVQAACAGSQIHLVSVSDVTKMTCTPSSDLPDGFASGLTCRTLCDDEYHEDSEACETSLYRNDGSYSTSEGPWAEIVYECLGQEQEEEVDTLFRFLDTGNGTCAWRFFFDNQLYHVAQLGVLCHNNDNNNNNDKDDNHPVDGSGQVAIGRTESVPSFSFDHAYFECSRGDEVATLIDFESPFQDDLLCAVGQNCHGGDCQVPLHTMHIHADVHQFDKHQCSTVLDPSAVAEEAEKEEPTATAAPPGNYTMRFQAGWTLLFKNPEFWYDLGDIECSLPVVGEFTTFRENNILPIHITCPNNGVIERVVEEDSSTVHCDKVNQDTLECIHEDGEEEDLTAYINSFTTVVYECTTTSQYPTTTVIYPANYVTCLDDVYDDLVVGQALQIGQFCRSTEHTTTTTTNSQDSSYRYDDFYYECGRQNDYLLLDGNDGDVGDRFTCLASVKVPSSNLIMPIGGVIMTTEWRDDTTGNSLPGGAPDPLCYTYVPAEEDAAADTAATTITIISNTGTDPEVP</sequence>
<name>A0A9N8DG17_9STRA</name>
<dbReference type="EMBL" id="CAICTM010000106">
    <property type="protein sequence ID" value="CAB9501396.1"/>
    <property type="molecule type" value="Genomic_DNA"/>
</dbReference>
<evidence type="ECO:0000256" key="1">
    <source>
        <dbReference type="SAM" id="MobiDB-lite"/>
    </source>
</evidence>
<keyword evidence="4" id="KW-1185">Reference proteome</keyword>
<reference evidence="3" key="1">
    <citation type="submission" date="2020-06" db="EMBL/GenBank/DDBJ databases">
        <authorList>
            <consortium name="Plant Systems Biology data submission"/>
        </authorList>
    </citation>
    <scope>NUCLEOTIDE SEQUENCE</scope>
    <source>
        <strain evidence="3">D6</strain>
    </source>
</reference>
<comment type="caution">
    <text evidence="3">The sequence shown here is derived from an EMBL/GenBank/DDBJ whole genome shotgun (WGS) entry which is preliminary data.</text>
</comment>
<feature type="signal peptide" evidence="2">
    <location>
        <begin position="1"/>
        <end position="23"/>
    </location>
</feature>
<evidence type="ECO:0000313" key="4">
    <source>
        <dbReference type="Proteomes" id="UP001153069"/>
    </source>
</evidence>
<dbReference type="Proteomes" id="UP001153069">
    <property type="component" value="Unassembled WGS sequence"/>
</dbReference>
<feature type="compositionally biased region" description="Polar residues" evidence="1">
    <location>
        <begin position="39"/>
        <end position="56"/>
    </location>
</feature>